<name>A0A8X6PES7_NEPPI</name>
<proteinExistence type="predicted"/>
<gene>
    <name evidence="1" type="primary">NCL1_47306</name>
    <name evidence="1" type="ORF">NPIL_47651</name>
</gene>
<sequence>MNSVTYLPEGLALSIKTESEVCEETEISTTEYSVLILFYETLLDDLSKEYSVTPNNISDSIKNIVQSYRNVKRGQLQKYIDYNDIRNCLGYLHRYATCHTALVWVTLTNVFNSCLSSVLTSELSKNNLNVMFLGGGPGNDFFGFLNALYGKHESLINLYVTVVDRMTGWNDVFLKTVEKLKLGDYGPASKIFEDVCVIPSFIDFDLKMPVGLNYSLKMKLQSANIVFLVKFLSHISDNDKLIVVKNIVEYMGTGAILIFIDCPYLSSVFSAVSELKLVYHADEKQFIFNSTKNRFGYAVNNKCRASTYIFTKLATF</sequence>
<accession>A0A8X6PES7</accession>
<protein>
    <submittedName>
        <fullName evidence="1">Uncharacterized protein</fullName>
    </submittedName>
</protein>
<keyword evidence="2" id="KW-1185">Reference proteome</keyword>
<dbReference type="Proteomes" id="UP000887013">
    <property type="component" value="Unassembled WGS sequence"/>
</dbReference>
<evidence type="ECO:0000313" key="2">
    <source>
        <dbReference type="Proteomes" id="UP000887013"/>
    </source>
</evidence>
<dbReference type="AlphaFoldDB" id="A0A8X6PES7"/>
<evidence type="ECO:0000313" key="1">
    <source>
        <dbReference type="EMBL" id="GFT60770.1"/>
    </source>
</evidence>
<dbReference type="EMBL" id="BMAW01114216">
    <property type="protein sequence ID" value="GFT60770.1"/>
    <property type="molecule type" value="Genomic_DNA"/>
</dbReference>
<reference evidence="1" key="1">
    <citation type="submission" date="2020-08" db="EMBL/GenBank/DDBJ databases">
        <title>Multicomponent nature underlies the extraordinary mechanical properties of spider dragline silk.</title>
        <authorList>
            <person name="Kono N."/>
            <person name="Nakamura H."/>
            <person name="Mori M."/>
            <person name="Yoshida Y."/>
            <person name="Ohtoshi R."/>
            <person name="Malay A.D."/>
            <person name="Moran D.A.P."/>
            <person name="Tomita M."/>
            <person name="Numata K."/>
            <person name="Arakawa K."/>
        </authorList>
    </citation>
    <scope>NUCLEOTIDE SEQUENCE</scope>
</reference>
<organism evidence="1 2">
    <name type="scientific">Nephila pilipes</name>
    <name type="common">Giant wood spider</name>
    <name type="synonym">Nephila maculata</name>
    <dbReference type="NCBI Taxonomy" id="299642"/>
    <lineage>
        <taxon>Eukaryota</taxon>
        <taxon>Metazoa</taxon>
        <taxon>Ecdysozoa</taxon>
        <taxon>Arthropoda</taxon>
        <taxon>Chelicerata</taxon>
        <taxon>Arachnida</taxon>
        <taxon>Araneae</taxon>
        <taxon>Araneomorphae</taxon>
        <taxon>Entelegynae</taxon>
        <taxon>Araneoidea</taxon>
        <taxon>Nephilidae</taxon>
        <taxon>Nephila</taxon>
    </lineage>
</organism>
<comment type="caution">
    <text evidence="1">The sequence shown here is derived from an EMBL/GenBank/DDBJ whole genome shotgun (WGS) entry which is preliminary data.</text>
</comment>
<dbReference type="OrthoDB" id="6419505at2759"/>